<feature type="domain" description="VWFC" evidence="3">
    <location>
        <begin position="18"/>
        <end position="79"/>
    </location>
</feature>
<evidence type="ECO:0000313" key="5">
    <source>
        <dbReference type="EnsemblMetazoa" id="CapteP187559"/>
    </source>
</evidence>
<protein>
    <recommendedName>
        <fullName evidence="3">VWFC domain-containing protein</fullName>
    </recommendedName>
</protein>
<dbReference type="OrthoDB" id="6288751at2759"/>
<feature type="compositionally biased region" description="Polar residues" evidence="1">
    <location>
        <begin position="264"/>
        <end position="283"/>
    </location>
</feature>
<dbReference type="SUPFAM" id="SSF57603">
    <property type="entry name" value="FnI-like domain"/>
    <property type="match status" value="1"/>
</dbReference>
<organism evidence="4">
    <name type="scientific">Capitella teleta</name>
    <name type="common">Polychaete worm</name>
    <dbReference type="NCBI Taxonomy" id="283909"/>
    <lineage>
        <taxon>Eukaryota</taxon>
        <taxon>Metazoa</taxon>
        <taxon>Spiralia</taxon>
        <taxon>Lophotrochozoa</taxon>
        <taxon>Annelida</taxon>
        <taxon>Polychaeta</taxon>
        <taxon>Sedentaria</taxon>
        <taxon>Scolecida</taxon>
        <taxon>Capitellidae</taxon>
        <taxon>Capitella</taxon>
    </lineage>
</organism>
<reference evidence="4 6" key="2">
    <citation type="journal article" date="2013" name="Nature">
        <title>Insights into bilaterian evolution from three spiralian genomes.</title>
        <authorList>
            <person name="Simakov O."/>
            <person name="Marletaz F."/>
            <person name="Cho S.J."/>
            <person name="Edsinger-Gonzales E."/>
            <person name="Havlak P."/>
            <person name="Hellsten U."/>
            <person name="Kuo D.H."/>
            <person name="Larsson T."/>
            <person name="Lv J."/>
            <person name="Arendt D."/>
            <person name="Savage R."/>
            <person name="Osoegawa K."/>
            <person name="de Jong P."/>
            <person name="Grimwood J."/>
            <person name="Chapman J.A."/>
            <person name="Shapiro H."/>
            <person name="Aerts A."/>
            <person name="Otillar R.P."/>
            <person name="Terry A.Y."/>
            <person name="Boore J.L."/>
            <person name="Grigoriev I.V."/>
            <person name="Lindberg D.R."/>
            <person name="Seaver E.C."/>
            <person name="Weisblat D.A."/>
            <person name="Putnam N.H."/>
            <person name="Rokhsar D.S."/>
        </authorList>
    </citation>
    <scope>NUCLEOTIDE SEQUENCE</scope>
    <source>
        <strain evidence="4 6">I ESC-2004</strain>
    </source>
</reference>
<dbReference type="HOGENOM" id="CLU_738185_0_0_1"/>
<dbReference type="GO" id="GO:0016020">
    <property type="term" value="C:membrane"/>
    <property type="evidence" value="ECO:0007669"/>
    <property type="project" value="TreeGrafter"/>
</dbReference>
<evidence type="ECO:0000256" key="2">
    <source>
        <dbReference type="SAM" id="Phobius"/>
    </source>
</evidence>
<keyword evidence="2" id="KW-0472">Membrane</keyword>
<reference evidence="5" key="3">
    <citation type="submission" date="2015-06" db="UniProtKB">
        <authorList>
            <consortium name="EnsemblMetazoa"/>
        </authorList>
    </citation>
    <scope>IDENTIFICATION</scope>
</reference>
<keyword evidence="6" id="KW-1185">Reference proteome</keyword>
<feature type="transmembrane region" description="Helical" evidence="2">
    <location>
        <begin position="110"/>
        <end position="131"/>
    </location>
</feature>
<evidence type="ECO:0000313" key="4">
    <source>
        <dbReference type="EMBL" id="ELU04104.1"/>
    </source>
</evidence>
<keyword evidence="2" id="KW-0812">Transmembrane</keyword>
<proteinExistence type="predicted"/>
<feature type="compositionally biased region" description="Pro residues" evidence="1">
    <location>
        <begin position="172"/>
        <end position="195"/>
    </location>
</feature>
<evidence type="ECO:0000256" key="1">
    <source>
        <dbReference type="SAM" id="MobiDB-lite"/>
    </source>
</evidence>
<evidence type="ECO:0000313" key="6">
    <source>
        <dbReference type="Proteomes" id="UP000014760"/>
    </source>
</evidence>
<dbReference type="InterPro" id="IPR001007">
    <property type="entry name" value="VWF_dom"/>
</dbReference>
<dbReference type="SMART" id="SM00214">
    <property type="entry name" value="VWC"/>
    <property type="match status" value="1"/>
</dbReference>
<dbReference type="Proteomes" id="UP000014760">
    <property type="component" value="Unassembled WGS sequence"/>
</dbReference>
<dbReference type="PANTHER" id="PTHR15256:SF6">
    <property type="entry name" value="INTEGRAL MEMBRANE PROTEIN DGCR2_IDD"/>
    <property type="match status" value="1"/>
</dbReference>
<dbReference type="AlphaFoldDB" id="R7UDP2"/>
<dbReference type="PROSITE" id="PS50184">
    <property type="entry name" value="VWFC_2"/>
    <property type="match status" value="1"/>
</dbReference>
<evidence type="ECO:0000259" key="3">
    <source>
        <dbReference type="PROSITE" id="PS50184"/>
    </source>
</evidence>
<dbReference type="EMBL" id="KB302615">
    <property type="protein sequence ID" value="ELU04104.1"/>
    <property type="molecule type" value="Genomic_DNA"/>
</dbReference>
<dbReference type="Pfam" id="PF23334">
    <property type="entry name" value="VWC2L_2nd"/>
    <property type="match status" value="1"/>
</dbReference>
<reference evidence="6" key="1">
    <citation type="submission" date="2012-12" db="EMBL/GenBank/DDBJ databases">
        <authorList>
            <person name="Hellsten U."/>
            <person name="Grimwood J."/>
            <person name="Chapman J.A."/>
            <person name="Shapiro H."/>
            <person name="Aerts A."/>
            <person name="Otillar R.P."/>
            <person name="Terry A.Y."/>
            <person name="Boore J.L."/>
            <person name="Simakov O."/>
            <person name="Marletaz F."/>
            <person name="Cho S.-J."/>
            <person name="Edsinger-Gonzales E."/>
            <person name="Havlak P."/>
            <person name="Kuo D.-H."/>
            <person name="Larsson T."/>
            <person name="Lv J."/>
            <person name="Arendt D."/>
            <person name="Savage R."/>
            <person name="Osoegawa K."/>
            <person name="de Jong P."/>
            <person name="Lindberg D.R."/>
            <person name="Seaver E.C."/>
            <person name="Weisblat D.A."/>
            <person name="Putnam N.H."/>
            <person name="Grigoriev I.V."/>
            <person name="Rokhsar D.S."/>
        </authorList>
    </citation>
    <scope>NUCLEOTIDE SEQUENCE</scope>
    <source>
        <strain evidence="6">I ESC-2004</strain>
    </source>
</reference>
<sequence length="375" mass="42107">MGTSASPVQPVSPGSSLLMCTDWKGVFVADGEHFIKDEACTKCLCHGGYPVMCNMVHCLPPSCPHYEQVKDECCEFICINLPVEPGRRPDFNVTIHRPPGDAAGDLGLRLIASTVTSVLILALLLFMIYRLRQRRLLIMMRRMNEERREEDAVAYMTTLDQVDIGIEYPAYEEPPPPYYPPKPPDMPPDEPPPPYEEFEQRAEAAVPDDNTRSLPAQIPPNSPDLIPLTTAPDLQLTPEERRSRSRVFRIKDSFLTQGEEEPACTSSQGATASVDPSSQETSVCSEEDCVSVYTERDSAQPLYKHYGFIDGPNQRCSYNSLHRPKQRQNKKRWRSTEICTTLPSTDNDSDESDLPVYRLPCQTHHSPNSCTMPAT</sequence>
<gene>
    <name evidence="4" type="ORF">CAPTEDRAFT_187559</name>
</gene>
<keyword evidence="2" id="KW-1133">Transmembrane helix</keyword>
<dbReference type="PROSITE" id="PS01208">
    <property type="entry name" value="VWFC_1"/>
    <property type="match status" value="1"/>
</dbReference>
<dbReference type="InterPro" id="IPR042378">
    <property type="entry name" value="IDD"/>
</dbReference>
<feature type="region of interest" description="Disordered" evidence="1">
    <location>
        <begin position="258"/>
        <end position="283"/>
    </location>
</feature>
<accession>R7UDP2</accession>
<dbReference type="PANTHER" id="PTHR15256">
    <property type="entry name" value="INTEGRAL MEMBRANE PROTEIN DGCR2/IDD"/>
    <property type="match status" value="1"/>
</dbReference>
<dbReference type="STRING" id="283909.R7UDP2"/>
<feature type="region of interest" description="Disordered" evidence="1">
    <location>
        <begin position="170"/>
        <end position="245"/>
    </location>
</feature>
<dbReference type="EnsemblMetazoa" id="CapteT187559">
    <property type="protein sequence ID" value="CapteP187559"/>
    <property type="gene ID" value="CapteG187559"/>
</dbReference>
<name>R7UDP2_CAPTE</name>
<dbReference type="EMBL" id="AMQN01001454">
    <property type="status" value="NOT_ANNOTATED_CDS"/>
    <property type="molecule type" value="Genomic_DNA"/>
</dbReference>